<sequence length="167" mass="18642">MFLAFIFTGPEAPTPADFTRTPMLVRRNKVADALAWLKLNHIDYHDLIISEENLCSYDLAGVPVVVDYKRTEIDDRNKIPSEMSVHDLENDSGTEIGPCPFTVHGLAGTEYEQMDMQAVKAKALNHLMAEGKTLGIGHSAQPESMYDNPQAYPQNVPMALSVWHGWI</sequence>
<proteinExistence type="predicted"/>
<comment type="caution">
    <text evidence="2">The sequence shown here is derived from an EMBL/GenBank/DDBJ whole genome shotgun (WGS) entry which is preliminary data.</text>
</comment>
<organism evidence="2 3">
    <name type="scientific">Mycena alexandri</name>
    <dbReference type="NCBI Taxonomy" id="1745969"/>
    <lineage>
        <taxon>Eukaryota</taxon>
        <taxon>Fungi</taxon>
        <taxon>Dikarya</taxon>
        <taxon>Basidiomycota</taxon>
        <taxon>Agaricomycotina</taxon>
        <taxon>Agaricomycetes</taxon>
        <taxon>Agaricomycetidae</taxon>
        <taxon>Agaricales</taxon>
        <taxon>Marasmiineae</taxon>
        <taxon>Mycenaceae</taxon>
        <taxon>Mycena</taxon>
    </lineage>
</organism>
<feature type="domain" description="DUF6570" evidence="1">
    <location>
        <begin position="3"/>
        <end position="54"/>
    </location>
</feature>
<evidence type="ECO:0000259" key="1">
    <source>
        <dbReference type="Pfam" id="PF20209"/>
    </source>
</evidence>
<dbReference type="Pfam" id="PF20209">
    <property type="entry name" value="DUF6570"/>
    <property type="match status" value="1"/>
</dbReference>
<evidence type="ECO:0000313" key="2">
    <source>
        <dbReference type="EMBL" id="KAJ7016377.1"/>
    </source>
</evidence>
<dbReference type="EMBL" id="JARJCM010000516">
    <property type="protein sequence ID" value="KAJ7016377.1"/>
    <property type="molecule type" value="Genomic_DNA"/>
</dbReference>
<dbReference type="Proteomes" id="UP001218188">
    <property type="component" value="Unassembled WGS sequence"/>
</dbReference>
<dbReference type="InterPro" id="IPR046700">
    <property type="entry name" value="DUF6570"/>
</dbReference>
<gene>
    <name evidence="2" type="ORF">C8F04DRAFT_981778</name>
</gene>
<dbReference type="AlphaFoldDB" id="A0AAD6S019"/>
<keyword evidence="3" id="KW-1185">Reference proteome</keyword>
<reference evidence="2" key="1">
    <citation type="submission" date="2023-03" db="EMBL/GenBank/DDBJ databases">
        <title>Massive genome expansion in bonnet fungi (Mycena s.s.) driven by repeated elements and novel gene families across ecological guilds.</title>
        <authorList>
            <consortium name="Lawrence Berkeley National Laboratory"/>
            <person name="Harder C.B."/>
            <person name="Miyauchi S."/>
            <person name="Viragh M."/>
            <person name="Kuo A."/>
            <person name="Thoen E."/>
            <person name="Andreopoulos B."/>
            <person name="Lu D."/>
            <person name="Skrede I."/>
            <person name="Drula E."/>
            <person name="Henrissat B."/>
            <person name="Morin E."/>
            <person name="Kohler A."/>
            <person name="Barry K."/>
            <person name="LaButti K."/>
            <person name="Morin E."/>
            <person name="Salamov A."/>
            <person name="Lipzen A."/>
            <person name="Mereny Z."/>
            <person name="Hegedus B."/>
            <person name="Baldrian P."/>
            <person name="Stursova M."/>
            <person name="Weitz H."/>
            <person name="Taylor A."/>
            <person name="Grigoriev I.V."/>
            <person name="Nagy L.G."/>
            <person name="Martin F."/>
            <person name="Kauserud H."/>
        </authorList>
    </citation>
    <scope>NUCLEOTIDE SEQUENCE</scope>
    <source>
        <strain evidence="2">CBHHK200</strain>
    </source>
</reference>
<evidence type="ECO:0000313" key="3">
    <source>
        <dbReference type="Proteomes" id="UP001218188"/>
    </source>
</evidence>
<name>A0AAD6S019_9AGAR</name>
<protein>
    <recommendedName>
        <fullName evidence="1">DUF6570 domain-containing protein</fullName>
    </recommendedName>
</protein>
<accession>A0AAD6S019</accession>